<evidence type="ECO:0000313" key="3">
    <source>
        <dbReference type="EMBL" id="MRY60469.1"/>
    </source>
</evidence>
<dbReference type="Pfam" id="PF20454">
    <property type="entry name" value="GpA_nuclease"/>
    <property type="match status" value="1"/>
</dbReference>
<dbReference type="InterPro" id="IPR008866">
    <property type="entry name" value="Phage_lambda_GpA-like"/>
</dbReference>
<dbReference type="InterPro" id="IPR046453">
    <property type="entry name" value="GpA_ATPase"/>
</dbReference>
<proteinExistence type="inferred from homology"/>
<gene>
    <name evidence="3" type="ORF">GKD59_21710</name>
</gene>
<dbReference type="InterPro" id="IPR046454">
    <property type="entry name" value="GpA_endonuclease"/>
</dbReference>
<organism evidence="3 4">
    <name type="scientific">Parabacteroides distasonis</name>
    <dbReference type="NCBI Taxonomy" id="823"/>
    <lineage>
        <taxon>Bacteria</taxon>
        <taxon>Pseudomonadati</taxon>
        <taxon>Bacteroidota</taxon>
        <taxon>Bacteroidia</taxon>
        <taxon>Bacteroidales</taxon>
        <taxon>Tannerellaceae</taxon>
        <taxon>Parabacteroides</taxon>
    </lineage>
</organism>
<dbReference type="InterPro" id="IPR051220">
    <property type="entry name" value="TFA_Chaperone"/>
</dbReference>
<accession>A0A7K0GMS7</accession>
<dbReference type="GO" id="GO:0016887">
    <property type="term" value="F:ATP hydrolysis activity"/>
    <property type="evidence" value="ECO:0007669"/>
    <property type="project" value="InterPro"/>
</dbReference>
<protein>
    <submittedName>
        <fullName evidence="3">Phage terminase large subunit family protein</fullName>
    </submittedName>
</protein>
<dbReference type="AlphaFoldDB" id="A0A7K0GMS7"/>
<feature type="domain" description="Phage terminase large subunit GpA ATPase" evidence="1">
    <location>
        <begin position="44"/>
        <end position="276"/>
    </location>
</feature>
<dbReference type="EMBL" id="WKLT01000035">
    <property type="protein sequence ID" value="MRY60469.1"/>
    <property type="molecule type" value="Genomic_DNA"/>
</dbReference>
<dbReference type="RefSeq" id="WP_151877632.1">
    <property type="nucleotide sequence ID" value="NZ_WKLT01000035.1"/>
</dbReference>
<dbReference type="InterPro" id="IPR027417">
    <property type="entry name" value="P-loop_NTPase"/>
</dbReference>
<dbReference type="Proteomes" id="UP000463337">
    <property type="component" value="Unassembled WGS sequence"/>
</dbReference>
<dbReference type="HAMAP" id="MF_04144">
    <property type="entry name" value="TERL_LAMBDA"/>
    <property type="match status" value="1"/>
</dbReference>
<evidence type="ECO:0000259" key="2">
    <source>
        <dbReference type="Pfam" id="PF20454"/>
    </source>
</evidence>
<dbReference type="Gene3D" id="3.40.50.300">
    <property type="entry name" value="P-loop containing nucleotide triphosphate hydrolases"/>
    <property type="match status" value="1"/>
</dbReference>
<reference evidence="3 4" key="1">
    <citation type="journal article" date="2019" name="Nat. Med.">
        <title>A library of human gut bacterial isolates paired with longitudinal multiomics data enables mechanistic microbiome research.</title>
        <authorList>
            <person name="Poyet M."/>
            <person name="Groussin M."/>
            <person name="Gibbons S.M."/>
            <person name="Avila-Pacheco J."/>
            <person name="Jiang X."/>
            <person name="Kearney S.M."/>
            <person name="Perrotta A.R."/>
            <person name="Berdy B."/>
            <person name="Zhao S."/>
            <person name="Lieberman T.D."/>
            <person name="Swanson P.K."/>
            <person name="Smith M."/>
            <person name="Roesemann S."/>
            <person name="Alexander J.E."/>
            <person name="Rich S.A."/>
            <person name="Livny J."/>
            <person name="Vlamakis H."/>
            <person name="Clish C."/>
            <person name="Bullock K."/>
            <person name="Deik A."/>
            <person name="Scott J."/>
            <person name="Pierce K.A."/>
            <person name="Xavier R.J."/>
            <person name="Alm E.J."/>
        </authorList>
    </citation>
    <scope>NUCLEOTIDE SEQUENCE [LARGE SCALE GENOMIC DNA]</scope>
    <source>
        <strain evidence="3 4">BIOML-A41</strain>
    </source>
</reference>
<dbReference type="PANTHER" id="PTHR34413">
    <property type="entry name" value="PROPHAGE TAIL FIBER ASSEMBLY PROTEIN HOMOLOG TFAE-RELATED-RELATED"/>
    <property type="match status" value="1"/>
</dbReference>
<feature type="domain" description="Terminase large subunit GpA endonuclease" evidence="2">
    <location>
        <begin position="314"/>
        <end position="597"/>
    </location>
</feature>
<dbReference type="GO" id="GO:0005524">
    <property type="term" value="F:ATP binding"/>
    <property type="evidence" value="ECO:0007669"/>
    <property type="project" value="InterPro"/>
</dbReference>
<sequence length="627" mass="71463">MSLFLPALERIWTSVRSTWTPPPNLTISQWGDKNYVLPEEHGGGKWKTKPFQIGIADAMCDPEEERVTVMKSMRVGYTKIVDLAIGYYMEADPCSMLVVQPTIDDAEGFSKDEIAPMLRDVPCLQGKVQRDDDTLLKKVYPGGSLTLVGANSPTGFRRLTVRIVIFDEMSAYPANTGKDGDPVRQGEGRTFSAFNRKIIAGSTPTIAGVCRIEKEFIRSDQRYFHVPCPHCGHKHILQWSNFRWPEGQPELAHFVCPSCKKDIEEGSKKEMVAAGEFRSIKPFTCCGHEQEPEAWDKKGRPICKHCGEVKISGHAGFHIWAAYSDLPNAKWSKLAKYWEEVKDDPDEKVVYVNTIRGETYKETETEVDWKPLYDRREPYGDDHDGKVPEAVRIILATVDTQDNRLEMTTIGIGEGEEVWLLNRKVFMGQPDNPETLAQLTRALDRTYTHACGFSMGITACAIDVQGHYYDTMLAYCAQHSDRCVAIRGGNDYAAPAIKPPSRSNVYRIPLYTLGVNNIKNRIAKRLRFKYPGRFFIHWPKSNEFEVDYFEQLTAETVVTEYKNGIPYRVFKNPTKARNEAWDLLVYAYALLWILNPDLSEVVTAEWEDDEDEWEDEDDVVQSDWMNG</sequence>
<dbReference type="Pfam" id="PF05876">
    <property type="entry name" value="GpA_ATPase"/>
    <property type="match status" value="1"/>
</dbReference>
<evidence type="ECO:0000313" key="4">
    <source>
        <dbReference type="Proteomes" id="UP000463337"/>
    </source>
</evidence>
<dbReference type="GO" id="GO:0004519">
    <property type="term" value="F:endonuclease activity"/>
    <property type="evidence" value="ECO:0007669"/>
    <property type="project" value="InterPro"/>
</dbReference>
<evidence type="ECO:0000259" key="1">
    <source>
        <dbReference type="Pfam" id="PF05876"/>
    </source>
</evidence>
<comment type="caution">
    <text evidence="3">The sequence shown here is derived from an EMBL/GenBank/DDBJ whole genome shotgun (WGS) entry which is preliminary data.</text>
</comment>
<name>A0A7K0GMS7_PARDI</name>
<dbReference type="PANTHER" id="PTHR34413:SF2">
    <property type="entry name" value="PROPHAGE TAIL FIBER ASSEMBLY PROTEIN HOMOLOG TFAE-RELATED"/>
    <property type="match status" value="1"/>
</dbReference>